<sequence>MLNTASLKAIKQSRFSQRFVKPCYDSYCFSRLPATITSLLTGTPSTSALPKAAFQGLPARYNQVVFLFIDGFGWHLFNRYAERYSFLKTALAKGVISKLTSQFPSTTAAHVTCIHTGLEVGQSGVYEWYYYEPLVDNIISPLLFSYADDKVLRDSLRRASIPATSFFPRQTFYQSLHKQGVTSHIFQFQAYTPSTYSDIVFQGASVHPYSMLPEALDELANLLVAPQATPAYYFLYFDRIDTVSHNYGPTSPQVEREIDTFMHHIEQFYHRVGTQASDTLLLLSADHGQVQVNPRTTYYLNERLPQLSRHLKTNHQGRLLVPAGSPRDMFLHVKDTRIDEVVDLLRRNLSDKAEIYPVSELLEQGFFGQQPPSQTMLARLGNVVILPHKYETIWWYEQSKFDMHFQGHHGGLTPDEMEIPLLALPLGD</sequence>
<keyword evidence="2" id="KW-1185">Reference proteome</keyword>
<evidence type="ECO:0000313" key="1">
    <source>
        <dbReference type="EMBL" id="GHO43268.1"/>
    </source>
</evidence>
<dbReference type="SUPFAM" id="SSF53649">
    <property type="entry name" value="Alkaline phosphatase-like"/>
    <property type="match status" value="1"/>
</dbReference>
<reference evidence="1" key="1">
    <citation type="submission" date="2020-10" db="EMBL/GenBank/DDBJ databases">
        <title>Taxonomic study of unclassified bacteria belonging to the class Ktedonobacteria.</title>
        <authorList>
            <person name="Yabe S."/>
            <person name="Wang C.M."/>
            <person name="Zheng Y."/>
            <person name="Sakai Y."/>
            <person name="Cavaletti L."/>
            <person name="Monciardini P."/>
            <person name="Donadio S."/>
        </authorList>
    </citation>
    <scope>NUCLEOTIDE SEQUENCE</scope>
    <source>
        <strain evidence="1">SOSP1-1</strain>
    </source>
</reference>
<dbReference type="EMBL" id="BNJF01000001">
    <property type="protein sequence ID" value="GHO43268.1"/>
    <property type="molecule type" value="Genomic_DNA"/>
</dbReference>
<dbReference type="Proteomes" id="UP000612362">
    <property type="component" value="Unassembled WGS sequence"/>
</dbReference>
<proteinExistence type="predicted"/>
<accession>A0A8J3HYD3</accession>
<comment type="caution">
    <text evidence="1">The sequence shown here is derived from an EMBL/GenBank/DDBJ whole genome shotgun (WGS) entry which is preliminary data.</text>
</comment>
<protein>
    <submittedName>
        <fullName evidence="1">Phosphodiesterase</fullName>
    </submittedName>
</protein>
<dbReference type="RefSeq" id="WP_220192751.1">
    <property type="nucleotide sequence ID" value="NZ_BNJF01000001.1"/>
</dbReference>
<dbReference type="GO" id="GO:0016787">
    <property type="term" value="F:hydrolase activity"/>
    <property type="evidence" value="ECO:0007669"/>
    <property type="project" value="UniProtKB-ARBA"/>
</dbReference>
<gene>
    <name evidence="1" type="ORF">KSX_14310</name>
</gene>
<dbReference type="InterPro" id="IPR002591">
    <property type="entry name" value="Phosphodiest/P_Trfase"/>
</dbReference>
<organism evidence="1 2">
    <name type="scientific">Ktedonospora formicarum</name>
    <dbReference type="NCBI Taxonomy" id="2778364"/>
    <lineage>
        <taxon>Bacteria</taxon>
        <taxon>Bacillati</taxon>
        <taxon>Chloroflexota</taxon>
        <taxon>Ktedonobacteria</taxon>
        <taxon>Ktedonobacterales</taxon>
        <taxon>Ktedonobacteraceae</taxon>
        <taxon>Ktedonospora</taxon>
    </lineage>
</organism>
<dbReference type="AlphaFoldDB" id="A0A8J3HYD3"/>
<name>A0A8J3HYD3_9CHLR</name>
<dbReference type="PANTHER" id="PTHR10151:SF120">
    <property type="entry name" value="BIS(5'-ADENOSYL)-TRIPHOSPHATASE"/>
    <property type="match status" value="1"/>
</dbReference>
<dbReference type="Pfam" id="PF01663">
    <property type="entry name" value="Phosphodiest"/>
    <property type="match status" value="1"/>
</dbReference>
<evidence type="ECO:0000313" key="2">
    <source>
        <dbReference type="Proteomes" id="UP000612362"/>
    </source>
</evidence>
<dbReference type="Gene3D" id="3.40.720.10">
    <property type="entry name" value="Alkaline Phosphatase, subunit A"/>
    <property type="match status" value="1"/>
</dbReference>
<dbReference type="PANTHER" id="PTHR10151">
    <property type="entry name" value="ECTONUCLEOTIDE PYROPHOSPHATASE/PHOSPHODIESTERASE"/>
    <property type="match status" value="1"/>
</dbReference>
<dbReference type="InterPro" id="IPR017850">
    <property type="entry name" value="Alkaline_phosphatase_core_sf"/>
</dbReference>